<dbReference type="InterPro" id="IPR036188">
    <property type="entry name" value="FAD/NAD-bd_sf"/>
</dbReference>
<dbReference type="EMBL" id="DQ068067">
    <property type="protein sequence ID" value="AAY90026.1"/>
    <property type="molecule type" value="Genomic_DNA"/>
</dbReference>
<name>Q4JMX1_9BACT</name>
<sequence>MKDYDIVIVGAGCSGLSLAFRLINSAYSVCLIENKSVTNRIRKTWSYWDTYKHPFKHLDKYTNNKLSIHNNNSTSILDCSEHNYCSIDSDDFDKHVLTKIDECTNVEIMFDTEIKEIITTDNTYDIKFNKGSINAKYIFDSRPDRRVIEMRQIFKGLFVRFGKQINNFNAQLMDFTKKSEFHFFYCLPMGDDMYLFESTYYTSMKKDKNKMTDEVHEYIKQRYGNEYSVVREEYGEIPLTTNVKINNKNSKYINIGIPSGATRASTGYTFLNIQKQTDEYIKKLNGDTYTEYSDTFRSRVLRKMDNVLLQIIKDHPMVSKNILYRMFKCNDSKRVIRFLSDKPTLLDILLIVWNMPKLIFIKYAIKSFTTRSI</sequence>
<reference evidence="1" key="1">
    <citation type="journal article" date="2005" name="PLoS Biol.">
        <title>New insights into metabolic properties of marine bacteria encoding proteorhodopsins.</title>
        <authorList>
            <person name="Sabehi G."/>
            <person name="Loy A."/>
            <person name="Jung K.H."/>
            <person name="Partha R."/>
            <person name="Spudich J.L."/>
            <person name="Isaacson T."/>
            <person name="Hirschberg J."/>
            <person name="Wagner M."/>
            <person name="Beja O."/>
        </authorList>
    </citation>
    <scope>NUCLEOTIDE SEQUENCE</scope>
</reference>
<protein>
    <submittedName>
        <fullName evidence="1">Predicted lycopene cyclase</fullName>
    </submittedName>
</protein>
<dbReference type="AlphaFoldDB" id="Q4JMX1"/>
<organism evidence="1">
    <name type="scientific">uncultured bacterium BAC13K9BAC</name>
    <dbReference type="NCBI Taxonomy" id="332979"/>
    <lineage>
        <taxon>Bacteria</taxon>
        <taxon>environmental samples</taxon>
    </lineage>
</organism>
<dbReference type="SUPFAM" id="SSF51905">
    <property type="entry name" value="FAD/NAD(P)-binding domain"/>
    <property type="match status" value="1"/>
</dbReference>
<dbReference type="Pfam" id="PF05834">
    <property type="entry name" value="Lycopene_cycl"/>
    <property type="match status" value="1"/>
</dbReference>
<evidence type="ECO:0000313" key="1">
    <source>
        <dbReference type="EMBL" id="AAY90026.1"/>
    </source>
</evidence>
<dbReference type="Gene3D" id="3.50.50.60">
    <property type="entry name" value="FAD/NAD(P)-binding domain"/>
    <property type="match status" value="1"/>
</dbReference>
<accession>Q4JMX1</accession>
<proteinExistence type="predicted"/>